<dbReference type="PANTHER" id="PTHR34408:SF1">
    <property type="entry name" value="GLYCOSYL HYDROLASE FAMILY 19 DOMAIN-CONTAINING PROTEIN HI_1415"/>
    <property type="match status" value="1"/>
</dbReference>
<feature type="domain" description="SH3b" evidence="2">
    <location>
        <begin position="51"/>
        <end position="114"/>
    </location>
</feature>
<evidence type="ECO:0000256" key="1">
    <source>
        <dbReference type="SAM" id="SignalP"/>
    </source>
</evidence>
<dbReference type="Pfam" id="PF08239">
    <property type="entry name" value="SH3_3"/>
    <property type="match status" value="1"/>
</dbReference>
<keyword evidence="4" id="KW-1185">Reference proteome</keyword>
<dbReference type="InterPro" id="IPR003646">
    <property type="entry name" value="SH3-like_bac-type"/>
</dbReference>
<evidence type="ECO:0000313" key="4">
    <source>
        <dbReference type="Proteomes" id="UP000199517"/>
    </source>
</evidence>
<feature type="domain" description="SH3b" evidence="2">
    <location>
        <begin position="116"/>
        <end position="175"/>
    </location>
</feature>
<feature type="chain" id="PRO_5011721604" evidence="1">
    <location>
        <begin position="51"/>
        <end position="175"/>
    </location>
</feature>
<dbReference type="Gene3D" id="2.30.30.40">
    <property type="entry name" value="SH3 Domains"/>
    <property type="match status" value="2"/>
</dbReference>
<protein>
    <submittedName>
        <fullName evidence="3">SH3-like domain-containing protein</fullName>
    </submittedName>
</protein>
<dbReference type="Proteomes" id="UP000199517">
    <property type="component" value="Unassembled WGS sequence"/>
</dbReference>
<dbReference type="SMART" id="SM00287">
    <property type="entry name" value="SH3b"/>
    <property type="match status" value="2"/>
</dbReference>
<feature type="signal peptide" evidence="1">
    <location>
        <begin position="1"/>
        <end position="50"/>
    </location>
</feature>
<keyword evidence="1" id="KW-0732">Signal</keyword>
<accession>A0A1I1U8N7</accession>
<dbReference type="STRING" id="32040.SAMN04489710_104334"/>
<name>A0A1I1U8N7_9BURK</name>
<dbReference type="InterPro" id="IPR010466">
    <property type="entry name" value="DUF1058"/>
</dbReference>
<reference evidence="4" key="1">
    <citation type="submission" date="2016-10" db="EMBL/GenBank/DDBJ databases">
        <authorList>
            <person name="Varghese N."/>
            <person name="Submissions S."/>
        </authorList>
    </citation>
    <scope>NUCLEOTIDE SEQUENCE [LARGE SCALE GENOMIC DNA]</scope>
    <source>
        <strain evidence="4">DSM 7481</strain>
    </source>
</reference>
<gene>
    <name evidence="3" type="ORF">SAMN04489710_104334</name>
</gene>
<proteinExistence type="predicted"/>
<dbReference type="PANTHER" id="PTHR34408">
    <property type="entry name" value="FAMILY PROTEIN, PUTATIVE-RELATED"/>
    <property type="match status" value="1"/>
</dbReference>
<dbReference type="EMBL" id="FOMQ01000004">
    <property type="protein sequence ID" value="SFD65938.1"/>
    <property type="molecule type" value="Genomic_DNA"/>
</dbReference>
<dbReference type="Pfam" id="PF06347">
    <property type="entry name" value="SH3_4"/>
    <property type="match status" value="1"/>
</dbReference>
<dbReference type="InterPro" id="IPR052354">
    <property type="entry name" value="Cell_Wall_Dynamics_Protein"/>
</dbReference>
<organism evidence="3 4">
    <name type="scientific">Paracidovorax konjaci</name>
    <dbReference type="NCBI Taxonomy" id="32040"/>
    <lineage>
        <taxon>Bacteria</taxon>
        <taxon>Pseudomonadati</taxon>
        <taxon>Pseudomonadota</taxon>
        <taxon>Betaproteobacteria</taxon>
        <taxon>Burkholderiales</taxon>
        <taxon>Comamonadaceae</taxon>
        <taxon>Paracidovorax</taxon>
    </lineage>
</organism>
<dbReference type="AlphaFoldDB" id="A0A1I1U8N7"/>
<evidence type="ECO:0000313" key="3">
    <source>
        <dbReference type="EMBL" id="SFD65938.1"/>
    </source>
</evidence>
<sequence>MPFRTHSTDSAALRTPGAPFRAPAFLGRCAALAGSALVAAAALAALPSQAADFVSIRGASVNVREAPTTRSAVLWELGAGYPLQVTQRRGPWLKVRDHEETLGWVSAGLTSKQPHRVVTARTAVLRAGPGVRHPRLGLLERHEVVRTLRTAGDWAHVQREDGRKGWVARRLTWGW</sequence>
<evidence type="ECO:0000259" key="2">
    <source>
        <dbReference type="SMART" id="SM00287"/>
    </source>
</evidence>